<feature type="transmembrane region" description="Helical" evidence="1">
    <location>
        <begin position="112"/>
        <end position="131"/>
    </location>
</feature>
<keyword evidence="1" id="KW-1133">Transmembrane helix</keyword>
<feature type="transmembrane region" description="Helical" evidence="1">
    <location>
        <begin position="87"/>
        <end position="106"/>
    </location>
</feature>
<dbReference type="Proteomes" id="UP000277896">
    <property type="component" value="Chromosome"/>
</dbReference>
<dbReference type="AlphaFoldDB" id="A0AAD0X6K8"/>
<organism evidence="2 5">
    <name type="scientific">Lactiplantibacillus paraplantarum</name>
    <dbReference type="NCBI Taxonomy" id="60520"/>
    <lineage>
        <taxon>Bacteria</taxon>
        <taxon>Bacillati</taxon>
        <taxon>Bacillota</taxon>
        <taxon>Bacilli</taxon>
        <taxon>Lactobacillales</taxon>
        <taxon>Lactobacillaceae</taxon>
        <taxon>Lactiplantibacillus</taxon>
    </lineage>
</organism>
<feature type="transmembrane region" description="Helical" evidence="1">
    <location>
        <begin position="48"/>
        <end position="66"/>
    </location>
</feature>
<reference evidence="2 5" key="2">
    <citation type="submission" date="2018-10" db="EMBL/GenBank/DDBJ databases">
        <title>Genome seuquencing of Lactobacillus species.</title>
        <authorList>
            <person name="Baek C."/>
            <person name="Yi H."/>
        </authorList>
    </citation>
    <scope>NUCLEOTIDE SEQUENCE [LARGE SCALE GENOMIC DNA]</scope>
    <source>
        <strain evidence="2 5">DSM 10667</strain>
    </source>
</reference>
<evidence type="ECO:0000313" key="2">
    <source>
        <dbReference type="EMBL" id="AYJ38678.1"/>
    </source>
</evidence>
<dbReference type="RefSeq" id="WP_021731547.1">
    <property type="nucleotide sequence ID" value="NZ_AVAI01000119.1"/>
</dbReference>
<reference evidence="3 4" key="1">
    <citation type="submission" date="2017-04" db="EMBL/GenBank/DDBJ databases">
        <title>In vitro and in silico characterization of Lactobacillus paraplantarum D2-1, a starter culture for soymilk fermentation.</title>
        <authorList>
            <person name="Endo A."/>
            <person name="Sasaki F."/>
            <person name="Maeno S."/>
            <person name="Kanesaki Y."/>
            <person name="Kubota E."/>
            <person name="Torres G.A."/>
            <person name="Tomita S."/>
            <person name="Nakagawa J."/>
        </authorList>
    </citation>
    <scope>NUCLEOTIDE SEQUENCE [LARGE SCALE GENOMIC DNA]</scope>
    <source>
        <strain evidence="3 4">D2-1</strain>
    </source>
</reference>
<evidence type="ECO:0000313" key="4">
    <source>
        <dbReference type="Proteomes" id="UP000236162"/>
    </source>
</evidence>
<keyword evidence="1" id="KW-0812">Transmembrane</keyword>
<sequence length="136" mass="15406">MKKSTWGLLGLLIGQPVLVYLGQSALLPAIPSHYGWLGAVAYTSDPHHYFAMLESALIPAVLLAIMPLNQRLPPLLWLTIFRTDFSWWLFGMNWFILISLFVRATWLDWGSMTWILVGLIVFLSKLAGLIATNYRS</sequence>
<keyword evidence="4" id="KW-1185">Reference proteome</keyword>
<gene>
    <name evidence="2" type="ORF">LP667_07560</name>
    <name evidence="3" type="ORF">LPPLD21_00336</name>
</gene>
<dbReference type="Proteomes" id="UP000236162">
    <property type="component" value="Unassembled WGS sequence"/>
</dbReference>
<evidence type="ECO:0000256" key="1">
    <source>
        <dbReference type="SAM" id="Phobius"/>
    </source>
</evidence>
<name>A0AAD0X6K8_9LACO</name>
<evidence type="ECO:0000313" key="3">
    <source>
        <dbReference type="EMBL" id="GBF00834.1"/>
    </source>
</evidence>
<protein>
    <submittedName>
        <fullName evidence="3">Membrane protein</fullName>
    </submittedName>
</protein>
<dbReference type="EMBL" id="CP032744">
    <property type="protein sequence ID" value="AYJ38678.1"/>
    <property type="molecule type" value="Genomic_DNA"/>
</dbReference>
<proteinExistence type="predicted"/>
<accession>A0AAD0X6K8</accession>
<keyword evidence="1" id="KW-0472">Membrane</keyword>
<dbReference type="EMBL" id="BDOR01000001">
    <property type="protein sequence ID" value="GBF00834.1"/>
    <property type="molecule type" value="Genomic_DNA"/>
</dbReference>
<evidence type="ECO:0000313" key="5">
    <source>
        <dbReference type="Proteomes" id="UP000277896"/>
    </source>
</evidence>